<feature type="domain" description="Chitin-binding type-2" evidence="3">
    <location>
        <begin position="45"/>
        <end position="106"/>
    </location>
</feature>
<feature type="chain" id="PRO_5021966935" description="Chitin-binding type-2 domain-containing protein" evidence="2">
    <location>
        <begin position="30"/>
        <end position="1125"/>
    </location>
</feature>
<feature type="region of interest" description="Disordered" evidence="1">
    <location>
        <begin position="423"/>
        <end position="464"/>
    </location>
</feature>
<dbReference type="OrthoDB" id="6020543at2759"/>
<feature type="region of interest" description="Disordered" evidence="1">
    <location>
        <begin position="274"/>
        <end position="327"/>
    </location>
</feature>
<comment type="caution">
    <text evidence="4">The sequence shown here is derived from an EMBL/GenBank/DDBJ whole genome shotgun (WGS) entry which is preliminary data.</text>
</comment>
<feature type="compositionally biased region" description="Low complexity" evidence="1">
    <location>
        <begin position="942"/>
        <end position="959"/>
    </location>
</feature>
<keyword evidence="5" id="KW-1185">Reference proteome</keyword>
<dbReference type="EMBL" id="VCGU01000003">
    <property type="protein sequence ID" value="TRY77747.1"/>
    <property type="molecule type" value="Genomic_DNA"/>
</dbReference>
<dbReference type="GO" id="GO:0005576">
    <property type="term" value="C:extracellular region"/>
    <property type="evidence" value="ECO:0007669"/>
    <property type="project" value="InterPro"/>
</dbReference>
<feature type="signal peptide" evidence="2">
    <location>
        <begin position="1"/>
        <end position="29"/>
    </location>
</feature>
<sequence>MGHFSDRVSIKSMSTFFLVSSQLILAAWGKPMENGQSVVGREGVIIDCRTQHDSYFPDPDDCRFFYHCSDWTGLERKSCGSLYFHHQKRVCDWPYIVREIRPECPDERNLPPLPENKVVAVETTEKATFDDGSYIRFEPNPENKFRFPTPKPRRPVKNPVVFQESDFITNTLRPTLLIREHEPVRPSPEVQVVQLSVPPKVPTPSRAEAPRHLSFKSEKDVQFILVKKKEPQSPFSSGSTAWVSSTTEAPVTVVKTLPSRDIVKSLPTPQPISVPSFVQEQSTPTPAPVRKEIQNARRPLFDPASRPNILKKDRKKPISRTTTTTRSPVRTLPAHRYSPSLRPPIFTTERPKRNDLYCSGPRCFRPRKQDRGTFKIKASNGDDIETIFEQALDVEDADVVKRKSEIKKLLEAAKVENVHNSDLSDPEEFVSDNEEEAKLDSSTISSLKVPPSERNETYTTTPKPKVEIKSTLSPFRKANERPEFLEVIKLKAEEFKEKLLSEEVFAETTEISTQQEGSERIVVTVSKEVSTSIGTSKDNEVSGDREDITTEQAETIETTTQMTSSTMSTTNQPELISKLSSTESIAEEVKELFEDAQNPDDSLIIVRPSHFNHDLIESLGEVEETLIVVPSSQVRVSTEVATSTDLNKKNEMISLDEANEEDVDALQETRLHSTSVTTMDSVDDIEDVQATEIPTEEPTEVPPTFEPMIEKDKPNSVEMLTSVLDIFNVTALFEHLQQKPMAQKLQQVTPDSLGNLPEEQVSNQEVIFTEIESSEAPPPVGKIETVDPLEISEEENDETTIAATTLATSTELPTTIQPENLAPSSELVDIHVVLPAGHKTKQDVTTTEPITTFELGTSSSPIDSTEAETTTISLSEAELQETDEESTTSEATTISSVTENAVTILASTTLDSLNTEAPITVTASTVVSTTSTTITTTTTTTTTTTHTTTTTTIAETSEVPSFTSRRDQIRQRFLSKSRPSNTKSILDQLQQQQEKALEATRRENSFKAIEAAKSDEEPGSTSNASNPASTDKGDSVLSVHRDRLSNLRKQLFNRAPPTTTSPKPEGLPDTSSTKLTEDSRERRRSSPFFDRSDPSEAAESVVRPSFQAATSARQSVRCRVLKLAC</sequence>
<feature type="region of interest" description="Disordered" evidence="1">
    <location>
        <begin position="1048"/>
        <end position="1109"/>
    </location>
</feature>
<accession>A0A553PJ83</accession>
<dbReference type="GO" id="GO:0008061">
    <property type="term" value="F:chitin binding"/>
    <property type="evidence" value="ECO:0007669"/>
    <property type="project" value="InterPro"/>
</dbReference>
<dbReference type="InterPro" id="IPR036508">
    <property type="entry name" value="Chitin-bd_dom_sf"/>
</dbReference>
<feature type="compositionally biased region" description="Polar residues" evidence="1">
    <location>
        <begin position="274"/>
        <end position="284"/>
    </location>
</feature>
<feature type="compositionally biased region" description="Polar residues" evidence="1">
    <location>
        <begin position="1019"/>
        <end position="1029"/>
    </location>
</feature>
<dbReference type="STRING" id="6832.A0A553PJ83"/>
<gene>
    <name evidence="4" type="ORF">TCAL_08993</name>
</gene>
<dbReference type="SUPFAM" id="SSF57625">
    <property type="entry name" value="Invertebrate chitin-binding proteins"/>
    <property type="match status" value="1"/>
</dbReference>
<name>A0A553PJ83_TIGCA</name>
<feature type="region of interest" description="Disordered" evidence="1">
    <location>
        <begin position="942"/>
        <end position="1036"/>
    </location>
</feature>
<dbReference type="AlphaFoldDB" id="A0A553PJ83"/>
<evidence type="ECO:0000259" key="3">
    <source>
        <dbReference type="PROSITE" id="PS50940"/>
    </source>
</evidence>
<dbReference type="OMA" id="TERIACS"/>
<protein>
    <recommendedName>
        <fullName evidence="3">Chitin-binding type-2 domain-containing protein</fullName>
    </recommendedName>
</protein>
<feature type="compositionally biased region" description="Acidic residues" evidence="1">
    <location>
        <begin position="424"/>
        <end position="437"/>
    </location>
</feature>
<feature type="compositionally biased region" description="Basic and acidic residues" evidence="1">
    <location>
        <begin position="995"/>
        <end position="1016"/>
    </location>
</feature>
<dbReference type="Proteomes" id="UP000318571">
    <property type="component" value="Chromosome 11"/>
</dbReference>
<reference evidence="4 5" key="1">
    <citation type="journal article" date="2018" name="Nat. Ecol. Evol.">
        <title>Genomic signatures of mitonuclear coevolution across populations of Tigriopus californicus.</title>
        <authorList>
            <person name="Barreto F.S."/>
            <person name="Watson E.T."/>
            <person name="Lima T.G."/>
            <person name="Willett C.S."/>
            <person name="Edmands S."/>
            <person name="Li W."/>
            <person name="Burton R.S."/>
        </authorList>
    </citation>
    <scope>NUCLEOTIDE SEQUENCE [LARGE SCALE GENOMIC DNA]</scope>
    <source>
        <strain evidence="4 5">San Diego</strain>
    </source>
</reference>
<dbReference type="PROSITE" id="PS50940">
    <property type="entry name" value="CHIT_BIND_II"/>
    <property type="match status" value="1"/>
</dbReference>
<dbReference type="SMART" id="SM00494">
    <property type="entry name" value="ChtBD2"/>
    <property type="match status" value="1"/>
</dbReference>
<evidence type="ECO:0000256" key="1">
    <source>
        <dbReference type="SAM" id="MobiDB-lite"/>
    </source>
</evidence>
<feature type="compositionally biased region" description="Polar residues" evidence="1">
    <location>
        <begin position="977"/>
        <end position="987"/>
    </location>
</feature>
<keyword evidence="2" id="KW-0732">Signal</keyword>
<evidence type="ECO:0000313" key="4">
    <source>
        <dbReference type="EMBL" id="TRY77747.1"/>
    </source>
</evidence>
<dbReference type="InterPro" id="IPR002557">
    <property type="entry name" value="Chitin-bd_dom"/>
</dbReference>
<organism evidence="4 5">
    <name type="scientific">Tigriopus californicus</name>
    <name type="common">Marine copepod</name>
    <dbReference type="NCBI Taxonomy" id="6832"/>
    <lineage>
        <taxon>Eukaryota</taxon>
        <taxon>Metazoa</taxon>
        <taxon>Ecdysozoa</taxon>
        <taxon>Arthropoda</taxon>
        <taxon>Crustacea</taxon>
        <taxon>Multicrustacea</taxon>
        <taxon>Hexanauplia</taxon>
        <taxon>Copepoda</taxon>
        <taxon>Harpacticoida</taxon>
        <taxon>Harpacticidae</taxon>
        <taxon>Tigriopus</taxon>
    </lineage>
</organism>
<evidence type="ECO:0000256" key="2">
    <source>
        <dbReference type="SAM" id="SignalP"/>
    </source>
</evidence>
<evidence type="ECO:0000313" key="5">
    <source>
        <dbReference type="Proteomes" id="UP000318571"/>
    </source>
</evidence>
<proteinExistence type="predicted"/>
<dbReference type="Gene3D" id="2.170.140.10">
    <property type="entry name" value="Chitin binding domain"/>
    <property type="match status" value="1"/>
</dbReference>
<dbReference type="Pfam" id="PF01607">
    <property type="entry name" value="CBM_14"/>
    <property type="match status" value="1"/>
</dbReference>